<dbReference type="PANTHER" id="PTHR30055">
    <property type="entry name" value="HTH-TYPE TRANSCRIPTIONAL REGULATOR RUTR"/>
    <property type="match status" value="1"/>
</dbReference>
<keyword evidence="8" id="KW-1185">Reference proteome</keyword>
<dbReference type="InterPro" id="IPR004111">
    <property type="entry name" value="Repressor_TetR_C"/>
</dbReference>
<comment type="caution">
    <text evidence="7">The sequence shown here is derived from an EMBL/GenBank/DDBJ whole genome shotgun (WGS) entry which is preliminary data.</text>
</comment>
<evidence type="ECO:0000259" key="6">
    <source>
        <dbReference type="PROSITE" id="PS50977"/>
    </source>
</evidence>
<dbReference type="Gene3D" id="1.10.357.10">
    <property type="entry name" value="Tetracycline Repressor, domain 2"/>
    <property type="match status" value="1"/>
</dbReference>
<evidence type="ECO:0000256" key="5">
    <source>
        <dbReference type="SAM" id="MobiDB-lite"/>
    </source>
</evidence>
<feature type="DNA-binding region" description="H-T-H motif" evidence="4">
    <location>
        <begin position="49"/>
        <end position="68"/>
    </location>
</feature>
<dbReference type="Proteomes" id="UP001501752">
    <property type="component" value="Unassembled WGS sequence"/>
</dbReference>
<dbReference type="SUPFAM" id="SSF46689">
    <property type="entry name" value="Homeodomain-like"/>
    <property type="match status" value="1"/>
</dbReference>
<organism evidence="7 8">
    <name type="scientific">Kitasatospora terrestris</name>
    <dbReference type="NCBI Taxonomy" id="258051"/>
    <lineage>
        <taxon>Bacteria</taxon>
        <taxon>Bacillati</taxon>
        <taxon>Actinomycetota</taxon>
        <taxon>Actinomycetes</taxon>
        <taxon>Kitasatosporales</taxon>
        <taxon>Streptomycetaceae</taxon>
        <taxon>Kitasatospora</taxon>
    </lineage>
</organism>
<dbReference type="InterPro" id="IPR050109">
    <property type="entry name" value="HTH-type_TetR-like_transc_reg"/>
</dbReference>
<dbReference type="PROSITE" id="PS50977">
    <property type="entry name" value="HTH_TETR_2"/>
    <property type="match status" value="1"/>
</dbReference>
<protein>
    <submittedName>
        <fullName evidence="7">TetR/AcrR family transcriptional regulator C-terminal domain-containing protein</fullName>
    </submittedName>
</protein>
<sequence>MPSTPPDVPELIWLRPEHSGRGPRPAHSRASIAAAAVAIADAEGLDAVSMRRVAAALGAGTMSLYNYVPKKEHLFDLMVDQLAGEYELPDRPGTDWRAELTMLAKQLRAILARHRWAATVVAERPGLGPNGLRYTEYFLGALAGTTLGGAAKMEALSQLNGYVCQFSEWQHKSADSGAKWLADLVRYLTQVTATGAYPHLTAALAEQAAPADLDQVFDRSLQRLLTALVGPATQ</sequence>
<name>A0ABP9EG43_9ACTN</name>
<dbReference type="Pfam" id="PF00440">
    <property type="entry name" value="TetR_N"/>
    <property type="match status" value="1"/>
</dbReference>
<evidence type="ECO:0000256" key="2">
    <source>
        <dbReference type="ARBA" id="ARBA00023125"/>
    </source>
</evidence>
<evidence type="ECO:0000256" key="3">
    <source>
        <dbReference type="ARBA" id="ARBA00023163"/>
    </source>
</evidence>
<keyword evidence="3" id="KW-0804">Transcription</keyword>
<feature type="domain" description="HTH tetR-type" evidence="6">
    <location>
        <begin position="26"/>
        <end position="86"/>
    </location>
</feature>
<dbReference type="InterPro" id="IPR001647">
    <property type="entry name" value="HTH_TetR"/>
</dbReference>
<dbReference type="PANTHER" id="PTHR30055:SF151">
    <property type="entry name" value="TRANSCRIPTIONAL REGULATORY PROTEIN"/>
    <property type="match status" value="1"/>
</dbReference>
<dbReference type="RefSeq" id="WP_345700329.1">
    <property type="nucleotide sequence ID" value="NZ_BAABIS010000001.1"/>
</dbReference>
<keyword evidence="2 4" id="KW-0238">DNA-binding</keyword>
<evidence type="ECO:0000313" key="8">
    <source>
        <dbReference type="Proteomes" id="UP001501752"/>
    </source>
</evidence>
<dbReference type="Gene3D" id="1.10.10.60">
    <property type="entry name" value="Homeodomain-like"/>
    <property type="match status" value="1"/>
</dbReference>
<evidence type="ECO:0000256" key="1">
    <source>
        <dbReference type="ARBA" id="ARBA00023015"/>
    </source>
</evidence>
<keyword evidence="1" id="KW-0805">Transcription regulation</keyword>
<proteinExistence type="predicted"/>
<dbReference type="InterPro" id="IPR009057">
    <property type="entry name" value="Homeodomain-like_sf"/>
</dbReference>
<gene>
    <name evidence="7" type="ORF">GCM10023235_63430</name>
</gene>
<evidence type="ECO:0000313" key="7">
    <source>
        <dbReference type="EMBL" id="GAA4875409.1"/>
    </source>
</evidence>
<dbReference type="InterPro" id="IPR036271">
    <property type="entry name" value="Tet_transcr_reg_TetR-rel_C_sf"/>
</dbReference>
<dbReference type="EMBL" id="BAABIS010000001">
    <property type="protein sequence ID" value="GAA4875409.1"/>
    <property type="molecule type" value="Genomic_DNA"/>
</dbReference>
<accession>A0ABP9EG43</accession>
<dbReference type="SUPFAM" id="SSF48498">
    <property type="entry name" value="Tetracyclin repressor-like, C-terminal domain"/>
    <property type="match status" value="1"/>
</dbReference>
<reference evidence="8" key="1">
    <citation type="journal article" date="2019" name="Int. J. Syst. Evol. Microbiol.">
        <title>The Global Catalogue of Microorganisms (GCM) 10K type strain sequencing project: providing services to taxonomists for standard genome sequencing and annotation.</title>
        <authorList>
            <consortium name="The Broad Institute Genomics Platform"/>
            <consortium name="The Broad Institute Genome Sequencing Center for Infectious Disease"/>
            <person name="Wu L."/>
            <person name="Ma J."/>
        </authorList>
    </citation>
    <scope>NUCLEOTIDE SEQUENCE [LARGE SCALE GENOMIC DNA]</scope>
    <source>
        <strain evidence="8">JCM 13006</strain>
    </source>
</reference>
<feature type="region of interest" description="Disordered" evidence="5">
    <location>
        <begin position="1"/>
        <end position="27"/>
    </location>
</feature>
<evidence type="ECO:0000256" key="4">
    <source>
        <dbReference type="PROSITE-ProRule" id="PRU00335"/>
    </source>
</evidence>
<dbReference type="Pfam" id="PF02909">
    <property type="entry name" value="TetR_C_1"/>
    <property type="match status" value="1"/>
</dbReference>